<evidence type="ECO:0008006" key="4">
    <source>
        <dbReference type="Google" id="ProtNLM"/>
    </source>
</evidence>
<dbReference type="OMA" id="NPHHPGV"/>
<protein>
    <recommendedName>
        <fullName evidence="4">Mucin-7</fullName>
    </recommendedName>
</protein>
<feature type="compositionally biased region" description="Polar residues" evidence="1">
    <location>
        <begin position="542"/>
        <end position="552"/>
    </location>
</feature>
<feature type="compositionally biased region" description="Polar residues" evidence="1">
    <location>
        <begin position="60"/>
        <end position="69"/>
    </location>
</feature>
<proteinExistence type="predicted"/>
<feature type="compositionally biased region" description="Basic and acidic residues" evidence="1">
    <location>
        <begin position="130"/>
        <end position="139"/>
    </location>
</feature>
<evidence type="ECO:0000256" key="1">
    <source>
        <dbReference type="SAM" id="MobiDB-lite"/>
    </source>
</evidence>
<dbReference type="Proteomes" id="UP000191522">
    <property type="component" value="Unassembled WGS sequence"/>
</dbReference>
<dbReference type="EMBL" id="MDYL01000002">
    <property type="protein sequence ID" value="OQD77672.1"/>
    <property type="molecule type" value="Genomic_DNA"/>
</dbReference>
<comment type="caution">
    <text evidence="2">The sequence shown here is derived from an EMBL/GenBank/DDBJ whole genome shotgun (WGS) entry which is preliminary data.</text>
</comment>
<evidence type="ECO:0000313" key="2">
    <source>
        <dbReference type="EMBL" id="OQD77672.1"/>
    </source>
</evidence>
<dbReference type="STRING" id="69771.A0A1V6PLX5"/>
<feature type="compositionally biased region" description="Basic and acidic residues" evidence="1">
    <location>
        <begin position="601"/>
        <end position="618"/>
    </location>
</feature>
<feature type="compositionally biased region" description="Basic and acidic residues" evidence="1">
    <location>
        <begin position="491"/>
        <end position="501"/>
    </location>
</feature>
<feature type="compositionally biased region" description="Basic and acidic residues" evidence="1">
    <location>
        <begin position="432"/>
        <end position="445"/>
    </location>
</feature>
<feature type="compositionally biased region" description="Polar residues" evidence="1">
    <location>
        <begin position="322"/>
        <end position="349"/>
    </location>
</feature>
<reference evidence="3" key="1">
    <citation type="journal article" date="2017" name="Nat. Microbiol.">
        <title>Global analysis of biosynthetic gene clusters reveals vast potential of secondary metabolite production in Penicillium species.</title>
        <authorList>
            <person name="Nielsen J.C."/>
            <person name="Grijseels S."/>
            <person name="Prigent S."/>
            <person name="Ji B."/>
            <person name="Dainat J."/>
            <person name="Nielsen K.F."/>
            <person name="Frisvad J.C."/>
            <person name="Workman M."/>
            <person name="Nielsen J."/>
        </authorList>
    </citation>
    <scope>NUCLEOTIDE SEQUENCE [LARGE SCALE GENOMIC DNA]</scope>
    <source>
        <strain evidence="3">IBT 11843</strain>
    </source>
</reference>
<feature type="compositionally biased region" description="Low complexity" evidence="1">
    <location>
        <begin position="524"/>
        <end position="539"/>
    </location>
</feature>
<dbReference type="OrthoDB" id="3600083at2759"/>
<feature type="compositionally biased region" description="Polar residues" evidence="1">
    <location>
        <begin position="239"/>
        <end position="263"/>
    </location>
</feature>
<organism evidence="2 3">
    <name type="scientific">Penicillium decumbens</name>
    <dbReference type="NCBI Taxonomy" id="69771"/>
    <lineage>
        <taxon>Eukaryota</taxon>
        <taxon>Fungi</taxon>
        <taxon>Dikarya</taxon>
        <taxon>Ascomycota</taxon>
        <taxon>Pezizomycotina</taxon>
        <taxon>Eurotiomycetes</taxon>
        <taxon>Eurotiomycetidae</taxon>
        <taxon>Eurotiales</taxon>
        <taxon>Aspergillaceae</taxon>
        <taxon>Penicillium</taxon>
    </lineage>
</organism>
<name>A0A1V6PLX5_PENDC</name>
<sequence>MSDNNAHPGVRSLLAKFENGESPITSPPSRGRSPVGSATSGSTRQLSRVRASFVTVDGVMQSNPSSPLRKTSGRSDSPGIFGPQINADEVEARRQNVISPTPAGSLGNSQTSVLAAIEPRSGKAPAATTESKEDSKTGRADTAAPPKESTPRRESTPSAPKPSGSGVPAGNPVRKTVTKRPSNIHVAKTNATSKPSTTSKSPTDNTTAKPSAREVAKERSDALARKSSRASLNPAAKTATRTNRGATPAQDTQKTSPTSSQGGKPQMKSPTRPVRLPASATAPTQASSARLGPQGSSASAGRTSTTTSTLTRKPSALKSATGAGQTRTANGSTASVRRQSSRPSLPTQPSEERPSSRTSNAGSKPADGFLARMMRPTESSRSKTNETKAPPKGSTVTAKAPRPSMGRAPERSTTQAKTKAAPLQPQKGKSQAPEKEAKPQNEEAKPTQPEQESEKENIEESTPTIPEEPTTEEPKATVVEQPKPEVSSAPVKEEMTEKLVETAEPGVAVDPSSESGAKLDEPVTEVAATEAPAESTTETASKDVSQAPSQSAVEGDTVEASAEGKDEAAKETPAVPDVKNVEDSPTEDAPQVNGAQVSEVPVEKPKGEVKEAPVDTVEKTPAVEQEMHRPEQAVPEASQSSKNLENESDEAAPQVAEEIAVPEPSVESDGDASNIVKDVTTPDPSVESKEEPATKNTVPAAQTTTETKSDTVDIDFANLNLS</sequence>
<feature type="compositionally biased region" description="Polar residues" evidence="1">
    <location>
        <begin position="694"/>
        <end position="706"/>
    </location>
</feature>
<feature type="compositionally biased region" description="Basic and acidic residues" evidence="1">
    <location>
        <begin position="211"/>
        <end position="224"/>
    </location>
</feature>
<feature type="region of interest" description="Disordered" evidence="1">
    <location>
        <begin position="1"/>
        <end position="711"/>
    </location>
</feature>
<feature type="compositionally biased region" description="Low complexity" evidence="1">
    <location>
        <begin position="187"/>
        <end position="208"/>
    </location>
</feature>
<keyword evidence="3" id="KW-1185">Reference proteome</keyword>
<dbReference type="AlphaFoldDB" id="A0A1V6PLX5"/>
<feature type="compositionally biased region" description="Low complexity" evidence="1">
    <location>
        <begin position="277"/>
        <end position="312"/>
    </location>
</feature>
<feature type="compositionally biased region" description="Low complexity" evidence="1">
    <location>
        <begin position="27"/>
        <end position="37"/>
    </location>
</feature>
<accession>A0A1V6PLX5</accession>
<evidence type="ECO:0000313" key="3">
    <source>
        <dbReference type="Proteomes" id="UP000191522"/>
    </source>
</evidence>
<gene>
    <name evidence="2" type="ORF">PENDEC_c002G01271</name>
</gene>